<dbReference type="InterPro" id="IPR014284">
    <property type="entry name" value="RNA_pol_sigma-70_dom"/>
</dbReference>
<dbReference type="Proteomes" id="UP000476332">
    <property type="component" value="Unassembled WGS sequence"/>
</dbReference>
<dbReference type="InterPro" id="IPR000838">
    <property type="entry name" value="RNA_pol_sigma70_ECF_CS"/>
</dbReference>
<evidence type="ECO:0000256" key="1">
    <source>
        <dbReference type="ARBA" id="ARBA00010641"/>
    </source>
</evidence>
<dbReference type="Gene3D" id="1.10.10.10">
    <property type="entry name" value="Winged helix-like DNA-binding domain superfamily/Winged helix DNA-binding domain"/>
    <property type="match status" value="1"/>
</dbReference>
<dbReference type="EMBL" id="JAAAMJ010000017">
    <property type="protein sequence ID" value="NDV88521.1"/>
    <property type="molecule type" value="Genomic_DNA"/>
</dbReference>
<dbReference type="SUPFAM" id="SSF88659">
    <property type="entry name" value="Sigma3 and sigma4 domains of RNA polymerase sigma factors"/>
    <property type="match status" value="1"/>
</dbReference>
<dbReference type="GO" id="GO:0003677">
    <property type="term" value="F:DNA binding"/>
    <property type="evidence" value="ECO:0007669"/>
    <property type="project" value="UniProtKB-KW"/>
</dbReference>
<accession>A0A6L9ML66</accession>
<dbReference type="InterPro" id="IPR036388">
    <property type="entry name" value="WH-like_DNA-bd_sf"/>
</dbReference>
<dbReference type="InterPro" id="IPR007627">
    <property type="entry name" value="RNA_pol_sigma70_r2"/>
</dbReference>
<comment type="similarity">
    <text evidence="1 6">Belongs to the sigma-70 factor family. ECF subfamily.</text>
</comment>
<keyword evidence="4 6" id="KW-0238">DNA-binding</keyword>
<dbReference type="InterPro" id="IPR039425">
    <property type="entry name" value="RNA_pol_sigma-70-like"/>
</dbReference>
<keyword evidence="10" id="KW-1185">Reference proteome</keyword>
<evidence type="ECO:0000256" key="3">
    <source>
        <dbReference type="ARBA" id="ARBA00023082"/>
    </source>
</evidence>
<name>A0A6L9ML66_9HYPH</name>
<feature type="domain" description="RNA polymerase sigma factor 70 region 4 type 2" evidence="8">
    <location>
        <begin position="122"/>
        <end position="171"/>
    </location>
</feature>
<comment type="caution">
    <text evidence="9">The sequence shown here is derived from an EMBL/GenBank/DDBJ whole genome shotgun (WGS) entry which is preliminary data.</text>
</comment>
<dbReference type="Pfam" id="PF08281">
    <property type="entry name" value="Sigma70_r4_2"/>
    <property type="match status" value="1"/>
</dbReference>
<dbReference type="InterPro" id="IPR013249">
    <property type="entry name" value="RNA_pol_sigma70_r4_t2"/>
</dbReference>
<dbReference type="PANTHER" id="PTHR43133:SF62">
    <property type="entry name" value="RNA POLYMERASE SIGMA FACTOR SIGZ"/>
    <property type="match status" value="1"/>
</dbReference>
<dbReference type="GO" id="GO:0006352">
    <property type="term" value="P:DNA-templated transcription initiation"/>
    <property type="evidence" value="ECO:0007669"/>
    <property type="project" value="InterPro"/>
</dbReference>
<dbReference type="NCBIfam" id="TIGR02937">
    <property type="entry name" value="sigma70-ECF"/>
    <property type="match status" value="1"/>
</dbReference>
<protein>
    <recommendedName>
        <fullName evidence="6">RNA polymerase sigma factor</fullName>
    </recommendedName>
</protein>
<dbReference type="PANTHER" id="PTHR43133">
    <property type="entry name" value="RNA POLYMERASE ECF-TYPE SIGMA FACTO"/>
    <property type="match status" value="1"/>
</dbReference>
<evidence type="ECO:0000256" key="2">
    <source>
        <dbReference type="ARBA" id="ARBA00023015"/>
    </source>
</evidence>
<dbReference type="Gene3D" id="1.10.1740.10">
    <property type="match status" value="1"/>
</dbReference>
<proteinExistence type="inferred from homology"/>
<keyword evidence="2 6" id="KW-0805">Transcription regulation</keyword>
<dbReference type="InterPro" id="IPR013324">
    <property type="entry name" value="RNA_pol_sigma_r3/r4-like"/>
</dbReference>
<evidence type="ECO:0000259" key="7">
    <source>
        <dbReference type="Pfam" id="PF04542"/>
    </source>
</evidence>
<keyword evidence="5 6" id="KW-0804">Transcription</keyword>
<evidence type="ECO:0000313" key="9">
    <source>
        <dbReference type="EMBL" id="NDV88521.1"/>
    </source>
</evidence>
<dbReference type="SUPFAM" id="SSF88946">
    <property type="entry name" value="Sigma2 domain of RNA polymerase sigma factors"/>
    <property type="match status" value="1"/>
</dbReference>
<feature type="domain" description="RNA polymerase sigma-70 region 2" evidence="7">
    <location>
        <begin position="23"/>
        <end position="88"/>
    </location>
</feature>
<dbReference type="AlphaFoldDB" id="A0A6L9ML66"/>
<evidence type="ECO:0000256" key="6">
    <source>
        <dbReference type="RuleBase" id="RU000716"/>
    </source>
</evidence>
<dbReference type="RefSeq" id="WP_163045377.1">
    <property type="nucleotide sequence ID" value="NZ_JAAAMJ010000017.1"/>
</dbReference>
<sequence length="178" mass="20002">MGFDHAAAILACARGRHEALKALYDEDAARLLGIAMRILRRRDVAEDVVQEVFISVWRKADSFDAGRGNGRAWLSRITRNAALNRLRAMRPTAELDEARLDEVPDDADDPHAALARLQDASLLRACLERLDEAKRKAILLAYVDGCSQTEIAERMAMPHNTVKSWIRRGLLLLRECLT</sequence>
<evidence type="ECO:0000256" key="4">
    <source>
        <dbReference type="ARBA" id="ARBA00023125"/>
    </source>
</evidence>
<organism evidence="9 10">
    <name type="scientific">Aurantimonas aggregata</name>
    <dbReference type="NCBI Taxonomy" id="2047720"/>
    <lineage>
        <taxon>Bacteria</taxon>
        <taxon>Pseudomonadati</taxon>
        <taxon>Pseudomonadota</taxon>
        <taxon>Alphaproteobacteria</taxon>
        <taxon>Hyphomicrobiales</taxon>
        <taxon>Aurantimonadaceae</taxon>
        <taxon>Aurantimonas</taxon>
    </lineage>
</organism>
<gene>
    <name evidence="9" type="ORF">GTW51_17610</name>
</gene>
<dbReference type="InterPro" id="IPR013325">
    <property type="entry name" value="RNA_pol_sigma_r2"/>
</dbReference>
<dbReference type="Pfam" id="PF04542">
    <property type="entry name" value="Sigma70_r2"/>
    <property type="match status" value="1"/>
</dbReference>
<keyword evidence="3 6" id="KW-0731">Sigma factor</keyword>
<evidence type="ECO:0000259" key="8">
    <source>
        <dbReference type="Pfam" id="PF08281"/>
    </source>
</evidence>
<dbReference type="GO" id="GO:0016987">
    <property type="term" value="F:sigma factor activity"/>
    <property type="evidence" value="ECO:0007669"/>
    <property type="project" value="UniProtKB-KW"/>
</dbReference>
<dbReference type="CDD" id="cd06171">
    <property type="entry name" value="Sigma70_r4"/>
    <property type="match status" value="1"/>
</dbReference>
<evidence type="ECO:0000313" key="10">
    <source>
        <dbReference type="Proteomes" id="UP000476332"/>
    </source>
</evidence>
<evidence type="ECO:0000256" key="5">
    <source>
        <dbReference type="ARBA" id="ARBA00023163"/>
    </source>
</evidence>
<dbReference type="PROSITE" id="PS01063">
    <property type="entry name" value="SIGMA70_ECF"/>
    <property type="match status" value="1"/>
</dbReference>
<reference evidence="9 10" key="1">
    <citation type="submission" date="2020-01" db="EMBL/GenBank/DDBJ databases">
        <title>Genomes of bacteria type strains.</title>
        <authorList>
            <person name="Chen J."/>
            <person name="Zhu S."/>
            <person name="Chen J."/>
        </authorList>
    </citation>
    <scope>NUCLEOTIDE SEQUENCE [LARGE SCALE GENOMIC DNA]</scope>
    <source>
        <strain evidence="9 10">KCTC 52919</strain>
    </source>
</reference>